<feature type="domain" description="Succinylglutamate desuccinylase/Aspartoacylase catalytic" evidence="5">
    <location>
        <begin position="33"/>
        <end position="212"/>
    </location>
</feature>
<evidence type="ECO:0000256" key="2">
    <source>
        <dbReference type="ARBA" id="ARBA00022723"/>
    </source>
</evidence>
<comment type="caution">
    <text evidence="6">The sequence shown here is derived from an EMBL/GenBank/DDBJ whole genome shotgun (WGS) entry which is preliminary data.</text>
</comment>
<name>A0A844B2M2_9BURK</name>
<accession>A0A844B2M2</accession>
<dbReference type="AlphaFoldDB" id="A0A844B2M2"/>
<proteinExistence type="predicted"/>
<dbReference type="OrthoDB" id="527673at2"/>
<sequence length="383" mass="41608">MTHQKKTIALPTMTPGTSRGIVVHHFGKRGARPKAYLQAAIHANELPGAMALHYLMPMLVEADKKGLIKGEIIVVPTVNPIGLSQLMGHNHLGRYDFLGRDNFNRNWLDLSEGVSERVGKQLGKHAQDNVELIRKAARAELDAMKPLNELQTLRVEVMKLSADADIVLDLHCDQDGVLHLFASNRDLHGPAQMLAADLGAEATLYSDPYPDALTFAGVHGGLFARLADKYPQANIPPACHSTTVEYRGQHNVSHPLGEADGTNLYRHLVRRGVIAGRAGKLPKLKYEPTPIGGMDVGYSPTTGILVYHHAKGTWVKKGDVICDVIDPSDPRGAKARTPVKARTDGLFYSGKQNGKLVWPGAVVFAIAGTKLLAHRKGKNGLDD</sequence>
<dbReference type="InterPro" id="IPR053138">
    <property type="entry name" value="N-alpha-Ac-DABA_deacetylase"/>
</dbReference>
<keyword evidence="3" id="KW-0378">Hydrolase</keyword>
<dbReference type="InterPro" id="IPR055438">
    <property type="entry name" value="AstE_AspA_cat"/>
</dbReference>
<evidence type="ECO:0000256" key="1">
    <source>
        <dbReference type="ARBA" id="ARBA00001947"/>
    </source>
</evidence>
<dbReference type="Proteomes" id="UP000487350">
    <property type="component" value="Unassembled WGS sequence"/>
</dbReference>
<dbReference type="SUPFAM" id="SSF53187">
    <property type="entry name" value="Zn-dependent exopeptidases"/>
    <property type="match status" value="1"/>
</dbReference>
<reference evidence="6 7" key="1">
    <citation type="submission" date="2019-11" db="EMBL/GenBank/DDBJ databases">
        <title>Caenimonas koreensis gen. nov., sp. nov., isolated from activated sludge.</title>
        <authorList>
            <person name="Seung H.R."/>
        </authorList>
    </citation>
    <scope>NUCLEOTIDE SEQUENCE [LARGE SCALE GENOMIC DNA]</scope>
    <source>
        <strain evidence="6 7">EMB320</strain>
    </source>
</reference>
<evidence type="ECO:0000259" key="5">
    <source>
        <dbReference type="Pfam" id="PF24827"/>
    </source>
</evidence>
<dbReference type="EMBL" id="WJBU01000008">
    <property type="protein sequence ID" value="MRD47463.1"/>
    <property type="molecule type" value="Genomic_DNA"/>
</dbReference>
<evidence type="ECO:0000256" key="3">
    <source>
        <dbReference type="ARBA" id="ARBA00022801"/>
    </source>
</evidence>
<dbReference type="Gene3D" id="3.40.630.10">
    <property type="entry name" value="Zn peptidases"/>
    <property type="match status" value="1"/>
</dbReference>
<keyword evidence="4" id="KW-0862">Zinc</keyword>
<protein>
    <recommendedName>
        <fullName evidence="5">Succinylglutamate desuccinylase/Aspartoacylase catalytic domain-containing protein</fullName>
    </recommendedName>
</protein>
<evidence type="ECO:0000313" key="7">
    <source>
        <dbReference type="Proteomes" id="UP000487350"/>
    </source>
</evidence>
<dbReference type="Pfam" id="PF24827">
    <property type="entry name" value="AstE_AspA_cat"/>
    <property type="match status" value="1"/>
</dbReference>
<dbReference type="PANTHER" id="PTHR37326">
    <property type="entry name" value="BLL3975 PROTEIN"/>
    <property type="match status" value="1"/>
</dbReference>
<gene>
    <name evidence="6" type="ORF">GHT07_09255</name>
</gene>
<evidence type="ECO:0000313" key="6">
    <source>
        <dbReference type="EMBL" id="MRD47463.1"/>
    </source>
</evidence>
<dbReference type="RefSeq" id="WP_153584786.1">
    <property type="nucleotide sequence ID" value="NZ_WJBU01000008.1"/>
</dbReference>
<keyword evidence="2" id="KW-0479">Metal-binding</keyword>
<dbReference type="GO" id="GO:0046872">
    <property type="term" value="F:metal ion binding"/>
    <property type="evidence" value="ECO:0007669"/>
    <property type="project" value="UniProtKB-KW"/>
</dbReference>
<evidence type="ECO:0000256" key="4">
    <source>
        <dbReference type="ARBA" id="ARBA00022833"/>
    </source>
</evidence>
<comment type="cofactor">
    <cofactor evidence="1">
        <name>Zn(2+)</name>
        <dbReference type="ChEBI" id="CHEBI:29105"/>
    </cofactor>
</comment>
<dbReference type="GO" id="GO:0016788">
    <property type="term" value="F:hydrolase activity, acting on ester bonds"/>
    <property type="evidence" value="ECO:0007669"/>
    <property type="project" value="InterPro"/>
</dbReference>
<keyword evidence="7" id="KW-1185">Reference proteome</keyword>
<dbReference type="PANTHER" id="PTHR37326:SF1">
    <property type="entry name" value="BLL3975 PROTEIN"/>
    <property type="match status" value="1"/>
</dbReference>
<dbReference type="CDD" id="cd06250">
    <property type="entry name" value="M14_PaAOTO_like"/>
    <property type="match status" value="1"/>
</dbReference>
<organism evidence="6 7">
    <name type="scientific">Caenimonas koreensis DSM 17982</name>
    <dbReference type="NCBI Taxonomy" id="1121255"/>
    <lineage>
        <taxon>Bacteria</taxon>
        <taxon>Pseudomonadati</taxon>
        <taxon>Pseudomonadota</taxon>
        <taxon>Betaproteobacteria</taxon>
        <taxon>Burkholderiales</taxon>
        <taxon>Comamonadaceae</taxon>
        <taxon>Caenimonas</taxon>
    </lineage>
</organism>